<dbReference type="AlphaFoldDB" id="A0A1I4LXS9"/>
<dbReference type="InterPro" id="IPR036890">
    <property type="entry name" value="HATPase_C_sf"/>
</dbReference>
<organism evidence="6 7">
    <name type="scientific">Halanaerobium salsuginis</name>
    <dbReference type="NCBI Taxonomy" id="29563"/>
    <lineage>
        <taxon>Bacteria</taxon>
        <taxon>Bacillati</taxon>
        <taxon>Bacillota</taxon>
        <taxon>Clostridia</taxon>
        <taxon>Halanaerobiales</taxon>
        <taxon>Halanaerobiaceae</taxon>
        <taxon>Halanaerobium</taxon>
    </lineage>
</organism>
<dbReference type="SUPFAM" id="SSF55874">
    <property type="entry name" value="ATPase domain of HSP90 chaperone/DNA topoisomerase II/histidine kinase"/>
    <property type="match status" value="1"/>
</dbReference>
<comment type="catalytic activity">
    <reaction evidence="1">
        <text>ATP + protein L-histidine = ADP + protein N-phospho-L-histidine.</text>
        <dbReference type="EC" id="2.7.13.3"/>
    </reaction>
</comment>
<evidence type="ECO:0000259" key="5">
    <source>
        <dbReference type="PROSITE" id="PS50109"/>
    </source>
</evidence>
<evidence type="ECO:0000313" key="7">
    <source>
        <dbReference type="Proteomes" id="UP000199006"/>
    </source>
</evidence>
<keyword evidence="7" id="KW-1185">Reference proteome</keyword>
<evidence type="ECO:0000256" key="3">
    <source>
        <dbReference type="ARBA" id="ARBA00022777"/>
    </source>
</evidence>
<keyword evidence="4" id="KW-0902">Two-component regulatory system</keyword>
<accession>A0A1I4LXS9</accession>
<evidence type="ECO:0000256" key="2">
    <source>
        <dbReference type="ARBA" id="ARBA00012438"/>
    </source>
</evidence>
<dbReference type="GO" id="GO:0004673">
    <property type="term" value="F:protein histidine kinase activity"/>
    <property type="evidence" value="ECO:0007669"/>
    <property type="project" value="UniProtKB-EC"/>
</dbReference>
<sequence>MRELSLHIIDIIENSRRAGANLIKLVINEKPVSDNLLTIEISDNGKGISAEKLAQITDPFVTSRTTREVGLGLALFKSAAESCAGKLIIKSTPGEGTDVEANFQYDHLDRAPLGDITTTISNFIAASGDKVDLIYQHYYENNSFDFDTRKIKQELDDLSIQNRQVTVWLREYIQENLAKIRGGEAF</sequence>
<dbReference type="Gene3D" id="3.30.565.10">
    <property type="entry name" value="Histidine kinase-like ATPase, C-terminal domain"/>
    <property type="match status" value="1"/>
</dbReference>
<protein>
    <recommendedName>
        <fullName evidence="2">histidine kinase</fullName>
        <ecNumber evidence="2">2.7.13.3</ecNumber>
    </recommendedName>
</protein>
<evidence type="ECO:0000313" key="6">
    <source>
        <dbReference type="EMBL" id="SFL95770.1"/>
    </source>
</evidence>
<dbReference type="InterPro" id="IPR004358">
    <property type="entry name" value="Sig_transdc_His_kin-like_C"/>
</dbReference>
<dbReference type="PROSITE" id="PS50109">
    <property type="entry name" value="HIS_KIN"/>
    <property type="match status" value="1"/>
</dbReference>
<dbReference type="Proteomes" id="UP000199006">
    <property type="component" value="Unassembled WGS sequence"/>
</dbReference>
<keyword evidence="3 6" id="KW-0808">Transferase</keyword>
<dbReference type="InterPro" id="IPR003594">
    <property type="entry name" value="HATPase_dom"/>
</dbReference>
<dbReference type="PRINTS" id="PR00344">
    <property type="entry name" value="BCTRLSENSOR"/>
</dbReference>
<dbReference type="EMBL" id="FOTI01000045">
    <property type="protein sequence ID" value="SFL95770.1"/>
    <property type="molecule type" value="Genomic_DNA"/>
</dbReference>
<feature type="domain" description="Histidine kinase" evidence="5">
    <location>
        <begin position="1"/>
        <end position="107"/>
    </location>
</feature>
<evidence type="ECO:0000256" key="1">
    <source>
        <dbReference type="ARBA" id="ARBA00000085"/>
    </source>
</evidence>
<dbReference type="GO" id="GO:0000160">
    <property type="term" value="P:phosphorelay signal transduction system"/>
    <property type="evidence" value="ECO:0007669"/>
    <property type="project" value="UniProtKB-KW"/>
</dbReference>
<dbReference type="PANTHER" id="PTHR43065">
    <property type="entry name" value="SENSOR HISTIDINE KINASE"/>
    <property type="match status" value="1"/>
</dbReference>
<evidence type="ECO:0000256" key="4">
    <source>
        <dbReference type="ARBA" id="ARBA00023012"/>
    </source>
</evidence>
<dbReference type="SMART" id="SM00387">
    <property type="entry name" value="HATPase_c"/>
    <property type="match status" value="1"/>
</dbReference>
<keyword evidence="3 6" id="KW-0418">Kinase</keyword>
<gene>
    <name evidence="6" type="ORF">SAMN02983006_02446</name>
</gene>
<dbReference type="OrthoDB" id="9797586at2"/>
<dbReference type="EC" id="2.7.13.3" evidence="2"/>
<proteinExistence type="predicted"/>
<name>A0A1I4LXS9_9FIRM</name>
<dbReference type="STRING" id="29563.SAMN02983006_02446"/>
<dbReference type="RefSeq" id="WP_089862462.1">
    <property type="nucleotide sequence ID" value="NZ_FOTI01000045.1"/>
</dbReference>
<reference evidence="6 7" key="1">
    <citation type="submission" date="2016-10" db="EMBL/GenBank/DDBJ databases">
        <authorList>
            <person name="de Groot N.N."/>
        </authorList>
    </citation>
    <scope>NUCLEOTIDE SEQUENCE [LARGE SCALE GENOMIC DNA]</scope>
    <source>
        <strain evidence="6 7">ATCC 51327</strain>
    </source>
</reference>
<dbReference type="Pfam" id="PF02518">
    <property type="entry name" value="HATPase_c"/>
    <property type="match status" value="1"/>
</dbReference>
<dbReference type="InterPro" id="IPR005467">
    <property type="entry name" value="His_kinase_dom"/>
</dbReference>